<feature type="region of interest" description="Disordered" evidence="4">
    <location>
        <begin position="543"/>
        <end position="596"/>
    </location>
</feature>
<feature type="domain" description="YTH" evidence="5">
    <location>
        <begin position="382"/>
        <end position="517"/>
    </location>
</feature>
<dbReference type="PANTHER" id="PTHR12357">
    <property type="entry name" value="YTH YT521-B HOMOLOGY DOMAIN-CONTAINING"/>
    <property type="match status" value="1"/>
</dbReference>
<organism evidence="6 8">
    <name type="scientific">Adineta steineri</name>
    <dbReference type="NCBI Taxonomy" id="433720"/>
    <lineage>
        <taxon>Eukaryota</taxon>
        <taxon>Metazoa</taxon>
        <taxon>Spiralia</taxon>
        <taxon>Gnathifera</taxon>
        <taxon>Rotifera</taxon>
        <taxon>Eurotatoria</taxon>
        <taxon>Bdelloidea</taxon>
        <taxon>Adinetida</taxon>
        <taxon>Adinetidae</taxon>
        <taxon>Adineta</taxon>
    </lineage>
</organism>
<feature type="compositionally biased region" description="Low complexity" evidence="4">
    <location>
        <begin position="308"/>
        <end position="318"/>
    </location>
</feature>
<feature type="compositionally biased region" description="Polar residues" evidence="4">
    <location>
        <begin position="277"/>
        <end position="298"/>
    </location>
</feature>
<reference evidence="6" key="1">
    <citation type="submission" date="2021-02" db="EMBL/GenBank/DDBJ databases">
        <authorList>
            <person name="Nowell W R."/>
        </authorList>
    </citation>
    <scope>NUCLEOTIDE SEQUENCE</scope>
</reference>
<feature type="compositionally biased region" description="Low complexity" evidence="4">
    <location>
        <begin position="327"/>
        <end position="362"/>
    </location>
</feature>
<dbReference type="PROSITE" id="PS50882">
    <property type="entry name" value="YTH"/>
    <property type="match status" value="1"/>
</dbReference>
<dbReference type="InterPro" id="IPR007275">
    <property type="entry name" value="YTH_domain"/>
</dbReference>
<evidence type="ECO:0000313" key="6">
    <source>
        <dbReference type="EMBL" id="CAF1461447.1"/>
    </source>
</evidence>
<dbReference type="Proteomes" id="UP000663868">
    <property type="component" value="Unassembled WGS sequence"/>
</dbReference>
<dbReference type="FunFam" id="3.10.590.10:FF:000001">
    <property type="entry name" value="YTH domain family 1, isoform CRA_a"/>
    <property type="match status" value="1"/>
</dbReference>
<dbReference type="GO" id="GO:0005737">
    <property type="term" value="C:cytoplasm"/>
    <property type="evidence" value="ECO:0007669"/>
    <property type="project" value="UniProtKB-SubCell"/>
</dbReference>
<evidence type="ECO:0000313" key="8">
    <source>
        <dbReference type="Proteomes" id="UP000663860"/>
    </source>
</evidence>
<evidence type="ECO:0000259" key="5">
    <source>
        <dbReference type="PROSITE" id="PS50882"/>
    </source>
</evidence>
<feature type="region of interest" description="Disordered" evidence="4">
    <location>
        <begin position="148"/>
        <end position="167"/>
    </location>
</feature>
<dbReference type="GO" id="GO:0061157">
    <property type="term" value="P:mRNA destabilization"/>
    <property type="evidence" value="ECO:0007669"/>
    <property type="project" value="TreeGrafter"/>
</dbReference>
<dbReference type="Proteomes" id="UP000663860">
    <property type="component" value="Unassembled WGS sequence"/>
</dbReference>
<gene>
    <name evidence="6" type="ORF">IZO911_LOCUS42947</name>
    <name evidence="7" type="ORF">KXQ929_LOCUS24544</name>
</gene>
<proteinExistence type="predicted"/>
<feature type="compositionally biased region" description="Low complexity" evidence="4">
    <location>
        <begin position="225"/>
        <end position="246"/>
    </location>
</feature>
<dbReference type="GO" id="GO:1990247">
    <property type="term" value="F:N6-methyladenosine-containing RNA reader activity"/>
    <property type="evidence" value="ECO:0007669"/>
    <property type="project" value="TreeGrafter"/>
</dbReference>
<comment type="subcellular location">
    <subcellularLocation>
        <location evidence="1">Cytoplasm</location>
    </subcellularLocation>
</comment>
<protein>
    <recommendedName>
        <fullName evidence="5">YTH domain-containing protein</fullName>
    </recommendedName>
</protein>
<feature type="region of interest" description="Disordered" evidence="4">
    <location>
        <begin position="190"/>
        <end position="377"/>
    </location>
</feature>
<dbReference type="InterPro" id="IPR045168">
    <property type="entry name" value="YTH_prot"/>
</dbReference>
<accession>A0A815QEP9</accession>
<feature type="compositionally biased region" description="Polar residues" evidence="4">
    <location>
        <begin position="210"/>
        <end position="224"/>
    </location>
</feature>
<dbReference type="AlphaFoldDB" id="A0A815QEP9"/>
<dbReference type="PANTHER" id="PTHR12357:SF89">
    <property type="entry name" value="YTH DOMAIN-CONTAINING FAMILY PROTEIN"/>
    <property type="match status" value="1"/>
</dbReference>
<keyword evidence="3" id="KW-0694">RNA-binding</keyword>
<evidence type="ECO:0000256" key="4">
    <source>
        <dbReference type="SAM" id="MobiDB-lite"/>
    </source>
</evidence>
<dbReference type="GO" id="GO:0003729">
    <property type="term" value="F:mRNA binding"/>
    <property type="evidence" value="ECO:0007669"/>
    <property type="project" value="TreeGrafter"/>
</dbReference>
<evidence type="ECO:0000256" key="1">
    <source>
        <dbReference type="ARBA" id="ARBA00004496"/>
    </source>
</evidence>
<keyword evidence="2" id="KW-0963">Cytoplasm</keyword>
<comment type="caution">
    <text evidence="6">The sequence shown here is derived from an EMBL/GenBank/DDBJ whole genome shotgun (WGS) entry which is preliminary data.</text>
</comment>
<feature type="compositionally biased region" description="Low complexity" evidence="4">
    <location>
        <begin position="256"/>
        <end position="269"/>
    </location>
</feature>
<dbReference type="EMBL" id="CAJNOE010001976">
    <property type="protein sequence ID" value="CAF1461447.1"/>
    <property type="molecule type" value="Genomic_DNA"/>
</dbReference>
<dbReference type="Pfam" id="PF04146">
    <property type="entry name" value="YTH"/>
    <property type="match status" value="1"/>
</dbReference>
<name>A0A815QEP9_9BILA</name>
<dbReference type="Gene3D" id="3.10.590.10">
    <property type="entry name" value="ph1033 like domains"/>
    <property type="match status" value="1"/>
</dbReference>
<dbReference type="CDD" id="cd21134">
    <property type="entry name" value="YTH"/>
    <property type="match status" value="1"/>
</dbReference>
<evidence type="ECO:0000256" key="2">
    <source>
        <dbReference type="ARBA" id="ARBA00022490"/>
    </source>
</evidence>
<evidence type="ECO:0000256" key="3">
    <source>
        <dbReference type="ARBA" id="ARBA00022884"/>
    </source>
</evidence>
<feature type="compositionally biased region" description="Polar residues" evidence="4">
    <location>
        <begin position="190"/>
        <end position="203"/>
    </location>
</feature>
<feature type="compositionally biased region" description="Low complexity" evidence="4">
    <location>
        <begin position="553"/>
        <end position="583"/>
    </location>
</feature>
<sequence length="596" mass="67518">MINERSSAQSNTPTSTNMQYGYPTGPFDLMNIPPIQNPSDLYSYYPPSLYQPFGTFDEHNQWGQTDTSAGVPQPGPLQFHPSIYTPSGLDIPRSPFDYPPPHAYPHYHPGFTPSTFPGVPSAGTSNFDISWNPHNLSMQQQMQVAAQQQMPPIGGNGGATSNKKPSVYDEYQSTGGGVGVGDMLAQHMNSVNLGNNDSHNYDNGTHDHTQNMSVLSSKEQQHYQSNSSNISLSRPSQTSSSSGPKSYASVVSSDMINSTNNKSTSSISNLPIRSINERTSNPSNDSLNMRSNNQQSRNGTGGYNPRYQQQQQQQQHHQSSGNEGFLNWTNNNTDRSSNNTTNNNNNNNKRQNTSSSRTTNSNQEKHDQQYNPKDFNLNPKGARFFVIKSYSEDDVHRSIKYNIWCSTEHGNKRLDAAFREREGKGPIYLFYSVNASGHFCGMAEMMSPLDYDHQTDVWHMSNKWQGKFEVKWIYVKDVPNQQFRNIRLENNENKPVTNSRDTQEIPYEKGKLMLKTLHMYRHKTSIFDDFQYYESKQLEEITTKKPSNDDDNNNNNNNNINNNGSNNNRRSLLSNRSTTTTTTQLEQQQNEHDENE</sequence>
<evidence type="ECO:0000313" key="7">
    <source>
        <dbReference type="EMBL" id="CAF3932437.1"/>
    </source>
</evidence>
<dbReference type="EMBL" id="CAJOBB010002046">
    <property type="protein sequence ID" value="CAF3932437.1"/>
    <property type="molecule type" value="Genomic_DNA"/>
</dbReference>